<evidence type="ECO:0000313" key="3">
    <source>
        <dbReference type="Proteomes" id="UP000315388"/>
    </source>
</evidence>
<dbReference type="OrthoDB" id="8443798at2"/>
<dbReference type="AlphaFoldDB" id="A0A502BI31"/>
<dbReference type="SUPFAM" id="SSF88723">
    <property type="entry name" value="PIN domain-like"/>
    <property type="match status" value="1"/>
</dbReference>
<reference evidence="2 3" key="1">
    <citation type="journal article" date="2003" name="Int. J. Syst. Evol. Microbiol.">
        <title>Towards a standardized format for the description of a novel species (of an established genus): Ochrobactrum gallinifaecis sp. nov.</title>
        <authorList>
            <person name="Kampfer P."/>
            <person name="Buczolits S."/>
            <person name="Albrecht A."/>
            <person name="Busse H.J."/>
            <person name="Stackebrandt E."/>
        </authorList>
    </citation>
    <scope>NUCLEOTIDE SEQUENCE [LARGE SCALE GENOMIC DNA]</scope>
    <source>
        <strain evidence="2 3">ISO 196</strain>
    </source>
</reference>
<dbReference type="Gene3D" id="3.40.50.1010">
    <property type="entry name" value="5'-nuclease"/>
    <property type="match status" value="1"/>
</dbReference>
<dbReference type="InterPro" id="IPR002716">
    <property type="entry name" value="PIN_dom"/>
</dbReference>
<dbReference type="Pfam" id="PF01850">
    <property type="entry name" value="PIN"/>
    <property type="match status" value="1"/>
</dbReference>
<dbReference type="InterPro" id="IPR029060">
    <property type="entry name" value="PIN-like_dom_sf"/>
</dbReference>
<sequence>MVKVMFDTNVFSNLSKGEISPDQIPSDWEPVATHIQWDEIQQTKNVVIREKISSIFSEYLVEKIPTTTAVYGISKWGEAEWSGPSSAYNNLLQQLDAHRPHRNNPKDALIADTCLQRGIKLVTNDRALLKIAESNSIETTNLEAI</sequence>
<feature type="domain" description="PIN" evidence="1">
    <location>
        <begin position="97"/>
        <end position="132"/>
    </location>
</feature>
<accession>A0A502BI31</accession>
<organism evidence="2 3">
    <name type="scientific">Brucella gallinifaecis</name>
    <dbReference type="NCBI Taxonomy" id="215590"/>
    <lineage>
        <taxon>Bacteria</taxon>
        <taxon>Pseudomonadati</taxon>
        <taxon>Pseudomonadota</taxon>
        <taxon>Alphaproteobacteria</taxon>
        <taxon>Hyphomicrobiales</taxon>
        <taxon>Brucellaceae</taxon>
        <taxon>Brucella/Ochrobactrum group</taxon>
        <taxon>Brucella</taxon>
    </lineage>
</organism>
<dbReference type="EMBL" id="VEWJ01000034">
    <property type="protein sequence ID" value="TPF73854.1"/>
    <property type="molecule type" value="Genomic_DNA"/>
</dbReference>
<protein>
    <recommendedName>
        <fullName evidence="1">PIN domain-containing protein</fullName>
    </recommendedName>
</protein>
<dbReference type="Proteomes" id="UP000315388">
    <property type="component" value="Unassembled WGS sequence"/>
</dbReference>
<proteinExistence type="predicted"/>
<name>A0A502BI31_9HYPH</name>
<dbReference type="RefSeq" id="WP_140906428.1">
    <property type="nucleotide sequence ID" value="NZ_JBHTMD010000033.1"/>
</dbReference>
<gene>
    <name evidence="2" type="ORF">FHY56_17670</name>
</gene>
<keyword evidence="3" id="KW-1185">Reference proteome</keyword>
<comment type="caution">
    <text evidence="2">The sequence shown here is derived from an EMBL/GenBank/DDBJ whole genome shotgun (WGS) entry which is preliminary data.</text>
</comment>
<evidence type="ECO:0000313" key="2">
    <source>
        <dbReference type="EMBL" id="TPF73854.1"/>
    </source>
</evidence>
<evidence type="ECO:0000259" key="1">
    <source>
        <dbReference type="Pfam" id="PF01850"/>
    </source>
</evidence>